<accession>W0DKF7</accession>
<dbReference type="SUPFAM" id="SSF55653">
    <property type="entry name" value="Ribosomal protein L9 C-domain"/>
    <property type="match status" value="1"/>
</dbReference>
<keyword evidence="2 7" id="KW-0699">rRNA-binding</keyword>
<dbReference type="Gene3D" id="3.40.5.10">
    <property type="entry name" value="Ribosomal protein L9, N-terminal domain"/>
    <property type="match status" value="1"/>
</dbReference>
<keyword evidence="10" id="KW-1185">Reference proteome</keyword>
<dbReference type="InterPro" id="IPR020594">
    <property type="entry name" value="Ribosomal_bL9_bac/chp"/>
</dbReference>
<dbReference type="SUPFAM" id="SSF55658">
    <property type="entry name" value="L9 N-domain-like"/>
    <property type="match status" value="1"/>
</dbReference>
<dbReference type="Pfam" id="PF01281">
    <property type="entry name" value="Ribosomal_L9_N"/>
    <property type="match status" value="1"/>
</dbReference>
<dbReference type="Proteomes" id="UP000005289">
    <property type="component" value="Chromosome"/>
</dbReference>
<dbReference type="RefSeq" id="WP_006745889.1">
    <property type="nucleotide sequence ID" value="NZ_CP007029.1"/>
</dbReference>
<evidence type="ECO:0000313" key="9">
    <source>
        <dbReference type="EMBL" id="AHE97493.1"/>
    </source>
</evidence>
<dbReference type="HAMAP" id="MF_00503">
    <property type="entry name" value="Ribosomal_bL9"/>
    <property type="match status" value="1"/>
</dbReference>
<dbReference type="InterPro" id="IPR009027">
    <property type="entry name" value="Ribosomal_bL9/RNase_H1_N"/>
</dbReference>
<dbReference type="HOGENOM" id="CLU_078938_4_1_6"/>
<evidence type="ECO:0000256" key="7">
    <source>
        <dbReference type="HAMAP-Rule" id="MF_00503"/>
    </source>
</evidence>
<dbReference type="PANTHER" id="PTHR21368">
    <property type="entry name" value="50S RIBOSOMAL PROTEIN L9"/>
    <property type="match status" value="1"/>
</dbReference>
<evidence type="ECO:0000259" key="8">
    <source>
        <dbReference type="PROSITE" id="PS00651"/>
    </source>
</evidence>
<dbReference type="InterPro" id="IPR036935">
    <property type="entry name" value="Ribosomal_bL9_N_sf"/>
</dbReference>
<proteinExistence type="inferred from homology"/>
<evidence type="ECO:0000256" key="6">
    <source>
        <dbReference type="ARBA" id="ARBA00035292"/>
    </source>
</evidence>
<evidence type="ECO:0000256" key="2">
    <source>
        <dbReference type="ARBA" id="ARBA00022730"/>
    </source>
</evidence>
<keyword evidence="4 7" id="KW-0689">Ribosomal protein</keyword>
<name>W0DKF7_9GAMM</name>
<dbReference type="EMBL" id="CP007029">
    <property type="protein sequence ID" value="AHE97493.1"/>
    <property type="molecule type" value="Genomic_DNA"/>
</dbReference>
<dbReference type="GO" id="GO:0006412">
    <property type="term" value="P:translation"/>
    <property type="evidence" value="ECO:0007669"/>
    <property type="project" value="UniProtKB-UniRule"/>
</dbReference>
<keyword evidence="5 7" id="KW-0687">Ribonucleoprotein</keyword>
<evidence type="ECO:0000256" key="3">
    <source>
        <dbReference type="ARBA" id="ARBA00022884"/>
    </source>
</evidence>
<organism evidence="9 10">
    <name type="scientific">Thioalkalivibrio paradoxus ARh 1</name>
    <dbReference type="NCBI Taxonomy" id="713585"/>
    <lineage>
        <taxon>Bacteria</taxon>
        <taxon>Pseudomonadati</taxon>
        <taxon>Pseudomonadota</taxon>
        <taxon>Gammaproteobacteria</taxon>
        <taxon>Chromatiales</taxon>
        <taxon>Ectothiorhodospiraceae</taxon>
        <taxon>Thioalkalivibrio</taxon>
    </lineage>
</organism>
<keyword evidence="3 7" id="KW-0694">RNA-binding</keyword>
<dbReference type="InterPro" id="IPR000244">
    <property type="entry name" value="Ribosomal_bL9"/>
</dbReference>
<evidence type="ECO:0000313" key="10">
    <source>
        <dbReference type="Proteomes" id="UP000005289"/>
    </source>
</evidence>
<protein>
    <recommendedName>
        <fullName evidence="6 7">Large ribosomal subunit protein bL9</fullName>
    </recommendedName>
</protein>
<dbReference type="KEGG" id="tti:THITH_03555"/>
<evidence type="ECO:0000256" key="1">
    <source>
        <dbReference type="ARBA" id="ARBA00010605"/>
    </source>
</evidence>
<sequence length="149" mass="16063">MEVILLEKVDNLGGLGDKVRVRPGYARNYLLPQGKAKFATAENIAEFEARRAELERAAAEALAAAEARRDSLDGMVVEITAKAGGEGKLFGSIGAADIADAVTTRGVEIEKRDVRLPEGPLRQAGEYEIDLHLHSDVNAQIRVIVIGQE</sequence>
<dbReference type="PROSITE" id="PS00651">
    <property type="entry name" value="RIBOSOMAL_L9"/>
    <property type="match status" value="1"/>
</dbReference>
<gene>
    <name evidence="7 9" type="primary">rplI</name>
    <name evidence="9" type="ORF">THITH_03555</name>
</gene>
<dbReference type="AlphaFoldDB" id="W0DKF7"/>
<dbReference type="GO" id="GO:0005840">
    <property type="term" value="C:ribosome"/>
    <property type="evidence" value="ECO:0007669"/>
    <property type="project" value="UniProtKB-KW"/>
</dbReference>
<comment type="function">
    <text evidence="7">Binds to the 23S rRNA.</text>
</comment>
<dbReference type="InterPro" id="IPR036791">
    <property type="entry name" value="Ribosomal_bL9_C_sf"/>
</dbReference>
<dbReference type="OrthoDB" id="9788336at2"/>
<comment type="similarity">
    <text evidence="1 7">Belongs to the bacterial ribosomal protein bL9 family.</text>
</comment>
<dbReference type="NCBIfam" id="TIGR00158">
    <property type="entry name" value="L9"/>
    <property type="match status" value="1"/>
</dbReference>
<dbReference type="InterPro" id="IPR020069">
    <property type="entry name" value="Ribosomal_bL9_C"/>
</dbReference>
<feature type="domain" description="Ribosomal protein L9" evidence="8">
    <location>
        <begin position="13"/>
        <end position="40"/>
    </location>
</feature>
<evidence type="ECO:0000256" key="5">
    <source>
        <dbReference type="ARBA" id="ARBA00023274"/>
    </source>
</evidence>
<dbReference type="InterPro" id="IPR020070">
    <property type="entry name" value="Ribosomal_bL9_N"/>
</dbReference>
<reference evidence="9 10" key="1">
    <citation type="submission" date="2013-12" db="EMBL/GenBank/DDBJ databases">
        <authorList>
            <consortium name="DOE Joint Genome Institute"/>
            <person name="Muyzer G."/>
            <person name="Huntemann M."/>
            <person name="Han J."/>
            <person name="Chen A."/>
            <person name="Kyrpides N."/>
            <person name="Mavromatis K."/>
            <person name="Markowitz V."/>
            <person name="Palaniappan K."/>
            <person name="Ivanova N."/>
            <person name="Schaumberg A."/>
            <person name="Pati A."/>
            <person name="Liolios K."/>
            <person name="Nordberg H.P."/>
            <person name="Cantor M.N."/>
            <person name="Hua S.X."/>
            <person name="Woyke T."/>
        </authorList>
    </citation>
    <scope>NUCLEOTIDE SEQUENCE [LARGE SCALE GENOMIC DNA]</scope>
    <source>
        <strain evidence="9 10">ARh 1</strain>
    </source>
</reference>
<dbReference type="GO" id="GO:0019843">
    <property type="term" value="F:rRNA binding"/>
    <property type="evidence" value="ECO:0007669"/>
    <property type="project" value="UniProtKB-UniRule"/>
</dbReference>
<dbReference type="Gene3D" id="3.10.430.100">
    <property type="entry name" value="Ribosomal protein L9, C-terminal domain"/>
    <property type="match status" value="1"/>
</dbReference>
<dbReference type="STRING" id="713585.THITH_03555"/>
<dbReference type="Pfam" id="PF03948">
    <property type="entry name" value="Ribosomal_L9_C"/>
    <property type="match status" value="1"/>
</dbReference>
<dbReference type="GO" id="GO:1990904">
    <property type="term" value="C:ribonucleoprotein complex"/>
    <property type="evidence" value="ECO:0007669"/>
    <property type="project" value="UniProtKB-KW"/>
</dbReference>
<evidence type="ECO:0000256" key="4">
    <source>
        <dbReference type="ARBA" id="ARBA00022980"/>
    </source>
</evidence>
<dbReference type="GO" id="GO:0003735">
    <property type="term" value="F:structural constituent of ribosome"/>
    <property type="evidence" value="ECO:0007669"/>
    <property type="project" value="InterPro"/>
</dbReference>